<proteinExistence type="inferred from homology"/>
<accession>A0A8B8ERV8</accession>
<feature type="binding site" evidence="7">
    <location>
        <begin position="71"/>
        <end position="72"/>
    </location>
    <ligand>
        <name>FAD</name>
        <dbReference type="ChEBI" id="CHEBI:57692"/>
    </ligand>
</feature>
<keyword evidence="9" id="KW-1185">Reference proteome</keyword>
<evidence type="ECO:0000256" key="5">
    <source>
        <dbReference type="ARBA" id="ARBA00022827"/>
    </source>
</evidence>
<feature type="binding site" evidence="7">
    <location>
        <position position="252"/>
    </location>
    <ligand>
        <name>D-dopa</name>
        <dbReference type="ChEBI" id="CHEBI:149689"/>
    </ligand>
</feature>
<dbReference type="SUPFAM" id="SSF54373">
    <property type="entry name" value="FAD-linked reductases, C-terminal domain"/>
    <property type="match status" value="1"/>
</dbReference>
<evidence type="ECO:0000256" key="4">
    <source>
        <dbReference type="ARBA" id="ARBA00022630"/>
    </source>
</evidence>
<dbReference type="PIRSF" id="PIRSF000189">
    <property type="entry name" value="D-aa_oxidase"/>
    <property type="match status" value="1"/>
</dbReference>
<dbReference type="RefSeq" id="XP_022342647.1">
    <property type="nucleotide sequence ID" value="XM_022486939.1"/>
</dbReference>
<evidence type="ECO:0000256" key="2">
    <source>
        <dbReference type="ARBA" id="ARBA00004253"/>
    </source>
</evidence>
<protein>
    <submittedName>
        <fullName evidence="10">D-aspartate oxidase-like</fullName>
    </submittedName>
</protein>
<comment type="subcellular location">
    <subcellularLocation>
        <location evidence="2">Peroxisome matrix</location>
    </subcellularLocation>
</comment>
<dbReference type="AlphaFoldDB" id="A0A8B8ERV8"/>
<feature type="binding site" evidence="7">
    <location>
        <position position="307"/>
    </location>
    <ligand>
        <name>D-dopa</name>
        <dbReference type="ChEBI" id="CHEBI:149689"/>
    </ligand>
</feature>
<keyword evidence="5 7" id="KW-0274">FAD</keyword>
<dbReference type="Pfam" id="PF01266">
    <property type="entry name" value="DAO"/>
    <property type="match status" value="1"/>
</dbReference>
<keyword evidence="4" id="KW-0285">Flavoprotein</keyword>
<name>A0A8B8ERV8_CRAVI</name>
<dbReference type="Gene3D" id="3.30.9.10">
    <property type="entry name" value="D-Amino Acid Oxidase, subunit A, domain 2"/>
    <property type="match status" value="1"/>
</dbReference>
<evidence type="ECO:0000256" key="1">
    <source>
        <dbReference type="ARBA" id="ARBA00001974"/>
    </source>
</evidence>
<evidence type="ECO:0000256" key="3">
    <source>
        <dbReference type="ARBA" id="ARBA00006730"/>
    </source>
</evidence>
<dbReference type="GeneID" id="111136234"/>
<dbReference type="GO" id="GO:0019478">
    <property type="term" value="P:D-amino acid catabolic process"/>
    <property type="evidence" value="ECO:0007669"/>
    <property type="project" value="TreeGrafter"/>
</dbReference>
<evidence type="ECO:0000313" key="10">
    <source>
        <dbReference type="RefSeq" id="XP_022342647.1"/>
    </source>
</evidence>
<gene>
    <name evidence="10" type="primary">LOC111136234</name>
</gene>
<dbReference type="GO" id="GO:0003884">
    <property type="term" value="F:D-amino-acid oxidase activity"/>
    <property type="evidence" value="ECO:0007669"/>
    <property type="project" value="InterPro"/>
</dbReference>
<dbReference type="Proteomes" id="UP000694844">
    <property type="component" value="Chromosome 5"/>
</dbReference>
<reference evidence="10" key="1">
    <citation type="submission" date="2025-08" db="UniProtKB">
        <authorList>
            <consortium name="RefSeq"/>
        </authorList>
    </citation>
    <scope>IDENTIFICATION</scope>
    <source>
        <tissue evidence="10">Whole sample</tissue>
    </source>
</reference>
<sequence>MILHVLDSNKTNQLLNDIALAFSYQIQQETMYNIAVLGAGIIGVSTAINIQKQIPSARVKIISEKFGQETTSWGAGGLFRPTAKFIRGIPEETIRRWARMGWDFYSSLAVSDQAKESGMQIVSGYILTQTKVENPTYKDCVYSFHEVSRKSAEEMGFGHYKYVYLVTTVIAIVKDYLPWLFKRFKENGGETEQRRIDDLNELVGVYDLVVNCTGLGSRTLFGDTSIFPVRGQLLRVRAPWIKHFIYTEEDAYLIPNGDLLVVGGCRQENNFNLNIETSDREGILERCYKICPALKGAVIDHEWTGLRPTRFPIRIEKEVLQLKRGRLMVVHNYGHGANGISMSWGTSLDAAELVKDALLSAKL</sequence>
<organism evidence="9 10">
    <name type="scientific">Crassostrea virginica</name>
    <name type="common">Eastern oyster</name>
    <dbReference type="NCBI Taxonomy" id="6565"/>
    <lineage>
        <taxon>Eukaryota</taxon>
        <taxon>Metazoa</taxon>
        <taxon>Spiralia</taxon>
        <taxon>Lophotrochozoa</taxon>
        <taxon>Mollusca</taxon>
        <taxon>Bivalvia</taxon>
        <taxon>Autobranchia</taxon>
        <taxon>Pteriomorphia</taxon>
        <taxon>Ostreida</taxon>
        <taxon>Ostreoidea</taxon>
        <taxon>Ostreidae</taxon>
        <taxon>Crassostrea</taxon>
    </lineage>
</organism>
<comment type="similarity">
    <text evidence="3">Belongs to the DAMOX/DASOX family.</text>
</comment>
<feature type="binding site" evidence="7">
    <location>
        <position position="213"/>
    </location>
    <ligand>
        <name>FAD</name>
        <dbReference type="ChEBI" id="CHEBI:57692"/>
    </ligand>
</feature>
<keyword evidence="6" id="KW-0560">Oxidoreductase</keyword>
<feature type="domain" description="FAD dependent oxidoreductase" evidence="8">
    <location>
        <begin position="34"/>
        <end position="353"/>
    </location>
</feature>
<dbReference type="PANTHER" id="PTHR11530">
    <property type="entry name" value="D-AMINO ACID OXIDASE"/>
    <property type="match status" value="1"/>
</dbReference>
<dbReference type="SUPFAM" id="SSF51971">
    <property type="entry name" value="Nucleotide-binding domain"/>
    <property type="match status" value="1"/>
</dbReference>
<evidence type="ECO:0000256" key="6">
    <source>
        <dbReference type="ARBA" id="ARBA00023002"/>
    </source>
</evidence>
<evidence type="ECO:0000313" key="9">
    <source>
        <dbReference type="Proteomes" id="UP000694844"/>
    </source>
</evidence>
<dbReference type="OrthoDB" id="2015447at2759"/>
<dbReference type="KEGG" id="cvn:111136234"/>
<dbReference type="PANTHER" id="PTHR11530:SF11">
    <property type="entry name" value="D-ASPARTATE OXIDASE"/>
    <property type="match status" value="1"/>
</dbReference>
<comment type="cofactor">
    <cofactor evidence="1 7">
        <name>FAD</name>
        <dbReference type="ChEBI" id="CHEBI:57692"/>
    </cofactor>
</comment>
<dbReference type="Gene3D" id="3.40.50.720">
    <property type="entry name" value="NAD(P)-binding Rossmann-like Domain"/>
    <property type="match status" value="1"/>
</dbReference>
<evidence type="ECO:0000259" key="8">
    <source>
        <dbReference type="Pfam" id="PF01266"/>
    </source>
</evidence>
<dbReference type="InterPro" id="IPR023209">
    <property type="entry name" value="DAO"/>
</dbReference>
<evidence type="ECO:0000256" key="7">
    <source>
        <dbReference type="PIRSR" id="PIRSR000189-1"/>
    </source>
</evidence>
<dbReference type="GO" id="GO:0071949">
    <property type="term" value="F:FAD binding"/>
    <property type="evidence" value="ECO:0007669"/>
    <property type="project" value="InterPro"/>
</dbReference>
<dbReference type="GO" id="GO:0005782">
    <property type="term" value="C:peroxisomal matrix"/>
    <property type="evidence" value="ECO:0007669"/>
    <property type="project" value="UniProtKB-SubCell"/>
</dbReference>
<dbReference type="InterPro" id="IPR006076">
    <property type="entry name" value="FAD-dep_OxRdtase"/>
</dbReference>